<evidence type="ECO:0000256" key="2">
    <source>
        <dbReference type="ARBA" id="ARBA00022741"/>
    </source>
</evidence>
<dbReference type="InterPro" id="IPR011009">
    <property type="entry name" value="Kinase-like_dom_sf"/>
</dbReference>
<dbReference type="Gene3D" id="3.30.200.20">
    <property type="entry name" value="Phosphorylase Kinase, domain 1"/>
    <property type="match status" value="1"/>
</dbReference>
<evidence type="ECO:0000256" key="1">
    <source>
        <dbReference type="ARBA" id="ARBA00022679"/>
    </source>
</evidence>
<keyword evidence="2 6" id="KW-0547">Nucleotide-binding</keyword>
<keyword evidence="8" id="KW-0812">Transmembrane</keyword>
<dbReference type="PROSITE" id="PS50011">
    <property type="entry name" value="PROTEIN_KINASE_DOM"/>
    <property type="match status" value="1"/>
</dbReference>
<dbReference type="AlphaFoldDB" id="A0A225D9E9"/>
<dbReference type="OrthoDB" id="258731at2"/>
<name>A0A225D9E9_9BACT</name>
<protein>
    <submittedName>
        <fullName evidence="10">Putative serine/threonine-protein kinase pknB</fullName>
    </submittedName>
</protein>
<dbReference type="CDD" id="cd14014">
    <property type="entry name" value="STKc_PknB_like"/>
    <property type="match status" value="1"/>
</dbReference>
<dbReference type="EMBL" id="NIDE01000014">
    <property type="protein sequence ID" value="OWK37593.1"/>
    <property type="molecule type" value="Genomic_DNA"/>
</dbReference>
<dbReference type="Proteomes" id="UP000214646">
    <property type="component" value="Unassembled WGS sequence"/>
</dbReference>
<feature type="region of interest" description="Disordered" evidence="7">
    <location>
        <begin position="1096"/>
        <end position="1124"/>
    </location>
</feature>
<keyword evidence="8" id="KW-0472">Membrane</keyword>
<dbReference type="PROSITE" id="PS00107">
    <property type="entry name" value="PROTEIN_KINASE_ATP"/>
    <property type="match status" value="1"/>
</dbReference>
<dbReference type="GO" id="GO:0005524">
    <property type="term" value="F:ATP binding"/>
    <property type="evidence" value="ECO:0007669"/>
    <property type="project" value="UniProtKB-UniRule"/>
</dbReference>
<dbReference type="Gene3D" id="2.130.10.10">
    <property type="entry name" value="YVTN repeat-like/Quinoprotein amine dehydrogenase"/>
    <property type="match status" value="2"/>
</dbReference>
<proteinExistence type="predicted"/>
<sequence length="1124" mass="123867">MFTDPRRIKELFVAALDLPDAAARAAYLDRECASEPELRHRLEILLRAHDNPDSALAQPLAAPAAESRTVTHAPEGPQTAPFVDAKATTDHTTQPDAGVILGGKYKLVEEIGEGGMGTVWVAQQTEPVKRLVAIKLIKTGMDSKAVLARFEAERQALAVMDHPNIARVLDGGATADGRPYFVMELVKGVPITQFCDERKLTPRQRLEIFVPVCQAIQHAHQKGVIHRDIKPSNVLIALYDDKPVPKVIDFGIAKATGTTLTDRTLVTGFGAVVGTPEYMSPEQASLNNLDIDTRSDVYSLGVLLYELLTGTTPVDRKSLGKAAMLEVLRIVREVDAPRPSARLSGSGTLPSAAANRGTEPAALSRLLRRDLDWVVLRAMEKDRVRRYESAAGFAADVQRYLAGEAVQAHPPSTAYRLRTFARKNRVALATVTAFVGLLIGAVVVSGWLAIKAKRAEETAEKKRGEAEENAKEASENAERADRFRWESAGKAAQLEISLQRSELTAVSREIDLDLIECQSNPRVGLLRLVRTLRTIHDAKTTPTIKSHFKINGEPIDIPSYDWVEQTQLREFVTAAVLATGQGYTPLLPPITHDGHRVLRGSTSPDGLTLLTHGEDSTARLWELRTGRPIATLREATERVINCGFSPDGRTVFTDDESDTARFWTVPDGKFRARTAPRPYMMPRAISISRTTTISDNRLLKVHVVYGEFESIPGFGSRARYDISPAELWDTTTGRLVARLSGHGRNEPVYRFGGGGRWVTTIEGESTALVLSAEDGHVLARLGHQLAENEHLRLVSEADNLIATVSTKRDGGECLRLWDPATWKERAPPVYASSATFNDLQFSNDQLFGIYHDTSMSSSSVYRYGSVDPIIGWVVGLNVPTHALSHAAQRATLENGWVLDTRNWQRLHPPAGRKYHPDLARFAPDGRFIGGFIDNANVIIDTATEKHFPSFGPLSGANNASDFVLPGFRGWVTTPLINIPDVGLVTAVYGYASYAAEIRMVPSPRAFPPDLLELWVQVAVRGELRADREFVKWDAPTWERKRQQLAAVPTVQREVPFPGYVAQDKLHWLRAEFAVAKTDADKLGIAKELLRRAETAGDRNEAVRWRAEVESRTTAVAPPPREAKP</sequence>
<evidence type="ECO:0000256" key="5">
    <source>
        <dbReference type="PROSITE-ProRule" id="PRU00221"/>
    </source>
</evidence>
<evidence type="ECO:0000256" key="7">
    <source>
        <dbReference type="SAM" id="MobiDB-lite"/>
    </source>
</evidence>
<evidence type="ECO:0000256" key="6">
    <source>
        <dbReference type="PROSITE-ProRule" id="PRU10141"/>
    </source>
</evidence>
<dbReference type="InterPro" id="IPR008271">
    <property type="entry name" value="Ser/Thr_kinase_AS"/>
</dbReference>
<feature type="domain" description="Protein kinase" evidence="9">
    <location>
        <begin position="105"/>
        <end position="401"/>
    </location>
</feature>
<evidence type="ECO:0000256" key="4">
    <source>
        <dbReference type="ARBA" id="ARBA00022840"/>
    </source>
</evidence>
<keyword evidence="3 10" id="KW-0418">Kinase</keyword>
<gene>
    <name evidence="10" type="ORF">FRUB_06713</name>
</gene>
<keyword evidence="8" id="KW-1133">Transmembrane helix</keyword>
<dbReference type="SUPFAM" id="SSF50969">
    <property type="entry name" value="YVTN repeat-like/Quinoprotein amine dehydrogenase"/>
    <property type="match status" value="1"/>
</dbReference>
<dbReference type="PROSITE" id="PS00108">
    <property type="entry name" value="PROTEIN_KINASE_ST"/>
    <property type="match status" value="1"/>
</dbReference>
<keyword evidence="1" id="KW-0808">Transferase</keyword>
<dbReference type="InterPro" id="IPR017441">
    <property type="entry name" value="Protein_kinase_ATP_BS"/>
</dbReference>
<dbReference type="GO" id="GO:0004674">
    <property type="term" value="F:protein serine/threonine kinase activity"/>
    <property type="evidence" value="ECO:0007669"/>
    <property type="project" value="TreeGrafter"/>
</dbReference>
<dbReference type="SUPFAM" id="SSF56112">
    <property type="entry name" value="Protein kinase-like (PK-like)"/>
    <property type="match status" value="1"/>
</dbReference>
<feature type="region of interest" description="Disordered" evidence="7">
    <location>
        <begin position="458"/>
        <end position="480"/>
    </location>
</feature>
<evidence type="ECO:0000313" key="11">
    <source>
        <dbReference type="Proteomes" id="UP000214646"/>
    </source>
</evidence>
<dbReference type="Gene3D" id="1.10.510.10">
    <property type="entry name" value="Transferase(Phosphotransferase) domain 1"/>
    <property type="match status" value="1"/>
</dbReference>
<dbReference type="PROSITE" id="PS50082">
    <property type="entry name" value="WD_REPEATS_2"/>
    <property type="match status" value="1"/>
</dbReference>
<feature type="binding site" evidence="6">
    <location>
        <position position="135"/>
    </location>
    <ligand>
        <name>ATP</name>
        <dbReference type="ChEBI" id="CHEBI:30616"/>
    </ligand>
</feature>
<comment type="caution">
    <text evidence="10">The sequence shown here is derived from an EMBL/GenBank/DDBJ whole genome shotgun (WGS) entry which is preliminary data.</text>
</comment>
<dbReference type="Pfam" id="PF00069">
    <property type="entry name" value="Pkinase"/>
    <property type="match status" value="1"/>
</dbReference>
<feature type="repeat" description="WD" evidence="5">
    <location>
        <begin position="603"/>
        <end position="631"/>
    </location>
</feature>
<evidence type="ECO:0000256" key="3">
    <source>
        <dbReference type="ARBA" id="ARBA00022777"/>
    </source>
</evidence>
<dbReference type="InterPro" id="IPR011044">
    <property type="entry name" value="Quino_amine_DH_bsu"/>
</dbReference>
<dbReference type="InterPro" id="IPR000719">
    <property type="entry name" value="Prot_kinase_dom"/>
</dbReference>
<feature type="transmembrane region" description="Helical" evidence="8">
    <location>
        <begin position="426"/>
        <end position="450"/>
    </location>
</feature>
<keyword evidence="11" id="KW-1185">Reference proteome</keyword>
<accession>A0A225D9E9</accession>
<feature type="compositionally biased region" description="Basic and acidic residues" evidence="7">
    <location>
        <begin position="1096"/>
        <end position="1110"/>
    </location>
</feature>
<feature type="region of interest" description="Disordered" evidence="7">
    <location>
        <begin position="59"/>
        <end position="95"/>
    </location>
</feature>
<organism evidence="10 11">
    <name type="scientific">Fimbriiglobus ruber</name>
    <dbReference type="NCBI Taxonomy" id="1908690"/>
    <lineage>
        <taxon>Bacteria</taxon>
        <taxon>Pseudomonadati</taxon>
        <taxon>Planctomycetota</taxon>
        <taxon>Planctomycetia</taxon>
        <taxon>Gemmatales</taxon>
        <taxon>Gemmataceae</taxon>
        <taxon>Fimbriiglobus</taxon>
    </lineage>
</organism>
<dbReference type="SMART" id="SM00220">
    <property type="entry name" value="S_TKc"/>
    <property type="match status" value="1"/>
</dbReference>
<keyword evidence="5" id="KW-0853">WD repeat</keyword>
<evidence type="ECO:0000259" key="9">
    <source>
        <dbReference type="PROSITE" id="PS50011"/>
    </source>
</evidence>
<evidence type="ECO:0000256" key="8">
    <source>
        <dbReference type="SAM" id="Phobius"/>
    </source>
</evidence>
<reference evidence="11" key="1">
    <citation type="submission" date="2017-06" db="EMBL/GenBank/DDBJ databases">
        <title>Genome analysis of Fimbriiglobus ruber SP5, the first member of the order Planctomycetales with confirmed chitinolytic capability.</title>
        <authorList>
            <person name="Ravin N.V."/>
            <person name="Rakitin A.L."/>
            <person name="Ivanova A.A."/>
            <person name="Beletsky A.V."/>
            <person name="Kulichevskaya I.S."/>
            <person name="Mardanov A.V."/>
            <person name="Dedysh S.N."/>
        </authorList>
    </citation>
    <scope>NUCLEOTIDE SEQUENCE [LARGE SCALE GENOMIC DNA]</scope>
    <source>
        <strain evidence="11">SP5</strain>
    </source>
</reference>
<dbReference type="PANTHER" id="PTHR43289:SF6">
    <property type="entry name" value="SERINE_THREONINE-PROTEIN KINASE NEKL-3"/>
    <property type="match status" value="1"/>
</dbReference>
<dbReference type="PANTHER" id="PTHR43289">
    <property type="entry name" value="MITOGEN-ACTIVATED PROTEIN KINASE KINASE KINASE 20-RELATED"/>
    <property type="match status" value="1"/>
</dbReference>
<dbReference type="InterPro" id="IPR001680">
    <property type="entry name" value="WD40_rpt"/>
</dbReference>
<keyword evidence="4 6" id="KW-0067">ATP-binding</keyword>
<evidence type="ECO:0000313" key="10">
    <source>
        <dbReference type="EMBL" id="OWK37593.1"/>
    </source>
</evidence>
<dbReference type="InterPro" id="IPR015943">
    <property type="entry name" value="WD40/YVTN_repeat-like_dom_sf"/>
</dbReference>